<keyword evidence="2" id="KW-0812">Transmembrane</keyword>
<dbReference type="InterPro" id="IPR027951">
    <property type="entry name" value="Nepro_N"/>
</dbReference>
<keyword evidence="2" id="KW-1133">Transmembrane helix</keyword>
<dbReference type="Pfam" id="PF14780">
    <property type="entry name" value="NEPRO_N"/>
    <property type="match status" value="1"/>
</dbReference>
<proteinExistence type="predicted"/>
<dbReference type="GO" id="GO:0005634">
    <property type="term" value="C:nucleus"/>
    <property type="evidence" value="ECO:0007669"/>
    <property type="project" value="TreeGrafter"/>
</dbReference>
<feature type="region of interest" description="Disordered" evidence="1">
    <location>
        <begin position="577"/>
        <end position="602"/>
    </location>
</feature>
<evidence type="ECO:0000313" key="5">
    <source>
        <dbReference type="Proteomes" id="UP000410492"/>
    </source>
</evidence>
<evidence type="ECO:0000256" key="2">
    <source>
        <dbReference type="SAM" id="Phobius"/>
    </source>
</evidence>
<protein>
    <recommendedName>
        <fullName evidence="3">Nucleolus and neural progenitor protein-like N-terminal domain-containing protein</fullName>
    </recommendedName>
</protein>
<feature type="domain" description="Nucleolus and neural progenitor protein-like N-terminal" evidence="3">
    <location>
        <begin position="29"/>
        <end position="211"/>
    </location>
</feature>
<dbReference type="PANTHER" id="PTHR34761">
    <property type="entry name" value="NUCLEOLUS AND NEURAL PROGENITOR PROTEIN"/>
    <property type="match status" value="1"/>
</dbReference>
<keyword evidence="2" id="KW-0472">Membrane</keyword>
<dbReference type="AlphaFoldDB" id="A0A653BS67"/>
<dbReference type="Proteomes" id="UP000410492">
    <property type="component" value="Unassembled WGS sequence"/>
</dbReference>
<feature type="compositionally biased region" description="Polar residues" evidence="1">
    <location>
        <begin position="690"/>
        <end position="700"/>
    </location>
</feature>
<accession>A0A653BS67</accession>
<organism evidence="4 5">
    <name type="scientific">Callosobruchus maculatus</name>
    <name type="common">Southern cowpea weevil</name>
    <name type="synonym">Pulse bruchid</name>
    <dbReference type="NCBI Taxonomy" id="64391"/>
    <lineage>
        <taxon>Eukaryota</taxon>
        <taxon>Metazoa</taxon>
        <taxon>Ecdysozoa</taxon>
        <taxon>Arthropoda</taxon>
        <taxon>Hexapoda</taxon>
        <taxon>Insecta</taxon>
        <taxon>Pterygota</taxon>
        <taxon>Neoptera</taxon>
        <taxon>Endopterygota</taxon>
        <taxon>Coleoptera</taxon>
        <taxon>Polyphaga</taxon>
        <taxon>Cucujiformia</taxon>
        <taxon>Chrysomeloidea</taxon>
        <taxon>Chrysomelidae</taxon>
        <taxon>Bruchinae</taxon>
        <taxon>Bruchini</taxon>
        <taxon>Callosobruchus</taxon>
    </lineage>
</organism>
<evidence type="ECO:0000259" key="3">
    <source>
        <dbReference type="Pfam" id="PF14780"/>
    </source>
</evidence>
<dbReference type="EMBL" id="CAACVG010004456">
    <property type="protein sequence ID" value="VEN38403.1"/>
    <property type="molecule type" value="Genomic_DNA"/>
</dbReference>
<keyword evidence="5" id="KW-1185">Reference proteome</keyword>
<name>A0A653BS67_CALMS</name>
<dbReference type="OrthoDB" id="9899341at2759"/>
<evidence type="ECO:0000256" key="1">
    <source>
        <dbReference type="SAM" id="MobiDB-lite"/>
    </source>
</evidence>
<dbReference type="GO" id="GO:0045747">
    <property type="term" value="P:positive regulation of Notch signaling pathway"/>
    <property type="evidence" value="ECO:0007669"/>
    <property type="project" value="TreeGrafter"/>
</dbReference>
<dbReference type="PANTHER" id="PTHR34761:SF1">
    <property type="entry name" value="NUCLEOLUS AND NEURAL PROGENITOR PROTEIN"/>
    <property type="match status" value="1"/>
</dbReference>
<dbReference type="InterPro" id="IPR052835">
    <property type="entry name" value="Nepro"/>
</dbReference>
<reference evidence="4 5" key="1">
    <citation type="submission" date="2019-01" db="EMBL/GenBank/DDBJ databases">
        <authorList>
            <person name="Sayadi A."/>
        </authorList>
    </citation>
    <scope>NUCLEOTIDE SEQUENCE [LARGE SCALE GENOMIC DNA]</scope>
</reference>
<feature type="region of interest" description="Disordered" evidence="1">
    <location>
        <begin position="690"/>
        <end position="738"/>
    </location>
</feature>
<feature type="transmembrane region" description="Helical" evidence="2">
    <location>
        <begin position="7"/>
        <end position="29"/>
    </location>
</feature>
<sequence>MKKISNIRLSITFFFLQTHVHFVFIMEVWNIKNLALPPIATYKANTKDIDVFYLRQVCRDAKQFFEDKRYMHVEYLILSRIVYRMKQKFRSSKDFKAVVKMYKTLDNYFKINMSAYINTFMELIPYNYEDDSTYLPTKNLIDFILVRHQGLVKLLVRIVETSKLTAHLLEERIHIGHSWQSAFTLFAIASRIYVLGKFIIQKTCDLYQKLYPFSNKLKNLGADWLKSDYQLPKDLRQWLNIDWLDVDDEVRIIEEPELPRIIDFFDLVDDDDVQFCDEYIILDESLINARGSKKHKHMANDSIKTLRGFDLEDEGEVIEVHSPIKETLHEDNSVNIEKSLTITDNNTICPIVNEVLDKAKDNDDNANSSLAFGNISAIANDDIVLNERNVINFHSTGISPDGHSFAQSIHDNHNISKSRSFDYLNNKNVCETSQSSLTTKHLDQKQNLHKSNAIIQTNSDMPANSTTIDKSVEILEEDVTIISVSDSVCLQDKYAHDNDVGVELSFENNTSNDITLTEKNVVNDSKSVNKNNEVMIPSESTNNKKQNIAASTPQIKTKSYGNTLPTTSRLGKIIESKRQKNIDTPSIPTRKQNNSTNYNKNMNEQKLNVDPKYAMKTNDNTSNISDFNVTLPTGYIVLSDSDDSDTVLLQNSILKQEQKKLNYDSENNCTNSYLDDGWYIDINKSKISPNRNYSGESILSSEHARSKTKKRKKKRPAGDSKQNKRSKRKRYYTMEIPE</sequence>
<gene>
    <name evidence="4" type="ORF">CALMAC_LOCUS3309</name>
</gene>
<feature type="compositionally biased region" description="Polar residues" evidence="1">
    <location>
        <begin position="582"/>
        <end position="602"/>
    </location>
</feature>
<evidence type="ECO:0000313" key="4">
    <source>
        <dbReference type="EMBL" id="VEN38403.1"/>
    </source>
</evidence>
<feature type="compositionally biased region" description="Basic residues" evidence="1">
    <location>
        <begin position="706"/>
        <end position="715"/>
    </location>
</feature>